<organism evidence="1 2">
    <name type="scientific">Gossypium raimondii</name>
    <name type="common">Peruvian cotton</name>
    <name type="synonym">Gossypium klotzschianum subsp. raimondii</name>
    <dbReference type="NCBI Taxonomy" id="29730"/>
    <lineage>
        <taxon>Eukaryota</taxon>
        <taxon>Viridiplantae</taxon>
        <taxon>Streptophyta</taxon>
        <taxon>Embryophyta</taxon>
        <taxon>Tracheophyta</taxon>
        <taxon>Spermatophyta</taxon>
        <taxon>Magnoliopsida</taxon>
        <taxon>eudicotyledons</taxon>
        <taxon>Gunneridae</taxon>
        <taxon>Pentapetalae</taxon>
        <taxon>rosids</taxon>
        <taxon>malvids</taxon>
        <taxon>Malvales</taxon>
        <taxon>Malvaceae</taxon>
        <taxon>Malvoideae</taxon>
        <taxon>Gossypium</taxon>
    </lineage>
</organism>
<sequence length="127" mass="15114">MLQAYGHFKLVPSHLAFRFYRLMIHRLGQRNPTVDDSEIERIISLKSDILTRMYELDQNPFWTAHRNRLIRDYILPPRGGEYRIHVLQSKLDSLFGENPTNSFIYHQLNRVRDSFLRDGRFQGPLGN</sequence>
<keyword evidence="2" id="KW-1185">Reference proteome</keyword>
<dbReference type="EMBL" id="CM001740">
    <property type="protein sequence ID" value="KJB09737.1"/>
    <property type="molecule type" value="Genomic_DNA"/>
</dbReference>
<proteinExistence type="predicted"/>
<name>A0A0D2LZB4_GOSRA</name>
<protein>
    <submittedName>
        <fullName evidence="1">Uncharacterized protein</fullName>
    </submittedName>
</protein>
<gene>
    <name evidence="1" type="ORF">B456_001G161300</name>
</gene>
<dbReference type="Proteomes" id="UP000032304">
    <property type="component" value="Chromosome 1"/>
</dbReference>
<evidence type="ECO:0000313" key="2">
    <source>
        <dbReference type="Proteomes" id="UP000032304"/>
    </source>
</evidence>
<evidence type="ECO:0000313" key="1">
    <source>
        <dbReference type="EMBL" id="KJB09737.1"/>
    </source>
</evidence>
<dbReference type="AlphaFoldDB" id="A0A0D2LZB4"/>
<reference evidence="1 2" key="1">
    <citation type="journal article" date="2012" name="Nature">
        <title>Repeated polyploidization of Gossypium genomes and the evolution of spinnable cotton fibres.</title>
        <authorList>
            <person name="Paterson A.H."/>
            <person name="Wendel J.F."/>
            <person name="Gundlach H."/>
            <person name="Guo H."/>
            <person name="Jenkins J."/>
            <person name="Jin D."/>
            <person name="Llewellyn D."/>
            <person name="Showmaker K.C."/>
            <person name="Shu S."/>
            <person name="Udall J."/>
            <person name="Yoo M.J."/>
            <person name="Byers R."/>
            <person name="Chen W."/>
            <person name="Doron-Faigenboim A."/>
            <person name="Duke M.V."/>
            <person name="Gong L."/>
            <person name="Grimwood J."/>
            <person name="Grover C."/>
            <person name="Grupp K."/>
            <person name="Hu G."/>
            <person name="Lee T.H."/>
            <person name="Li J."/>
            <person name="Lin L."/>
            <person name="Liu T."/>
            <person name="Marler B.S."/>
            <person name="Page J.T."/>
            <person name="Roberts A.W."/>
            <person name="Romanel E."/>
            <person name="Sanders W.S."/>
            <person name="Szadkowski E."/>
            <person name="Tan X."/>
            <person name="Tang H."/>
            <person name="Xu C."/>
            <person name="Wang J."/>
            <person name="Wang Z."/>
            <person name="Zhang D."/>
            <person name="Zhang L."/>
            <person name="Ashrafi H."/>
            <person name="Bedon F."/>
            <person name="Bowers J.E."/>
            <person name="Brubaker C.L."/>
            <person name="Chee P.W."/>
            <person name="Das S."/>
            <person name="Gingle A.R."/>
            <person name="Haigler C.H."/>
            <person name="Harker D."/>
            <person name="Hoffmann L.V."/>
            <person name="Hovav R."/>
            <person name="Jones D.C."/>
            <person name="Lemke C."/>
            <person name="Mansoor S."/>
            <person name="ur Rahman M."/>
            <person name="Rainville L.N."/>
            <person name="Rambani A."/>
            <person name="Reddy U.K."/>
            <person name="Rong J.K."/>
            <person name="Saranga Y."/>
            <person name="Scheffler B.E."/>
            <person name="Scheffler J.A."/>
            <person name="Stelly D.M."/>
            <person name="Triplett B.A."/>
            <person name="Van Deynze A."/>
            <person name="Vaslin M.F."/>
            <person name="Waghmare V.N."/>
            <person name="Walford S.A."/>
            <person name="Wright R.J."/>
            <person name="Zaki E.A."/>
            <person name="Zhang T."/>
            <person name="Dennis E.S."/>
            <person name="Mayer K.F."/>
            <person name="Peterson D.G."/>
            <person name="Rokhsar D.S."/>
            <person name="Wang X."/>
            <person name="Schmutz J."/>
        </authorList>
    </citation>
    <scope>NUCLEOTIDE SEQUENCE [LARGE SCALE GENOMIC DNA]</scope>
</reference>
<dbReference type="Gramene" id="KJB09737">
    <property type="protein sequence ID" value="KJB09737"/>
    <property type="gene ID" value="B456_001G161300"/>
</dbReference>
<accession>A0A0D2LZB4</accession>